<name>A0ABV9G1T1_9ACTN</name>
<gene>
    <name evidence="1" type="ORF">ACFO9E_03245</name>
</gene>
<sequence length="52" mass="5837">MRHPPDFRDPATVVCILAGEPVEALRVGEIFHGQRCSDDEVFVKDCVRRGIV</sequence>
<dbReference type="EMBL" id="JBHSFE010000004">
    <property type="protein sequence ID" value="MFC4606847.1"/>
    <property type="molecule type" value="Genomic_DNA"/>
</dbReference>
<dbReference type="Proteomes" id="UP001595993">
    <property type="component" value="Unassembled WGS sequence"/>
</dbReference>
<organism evidence="1 2">
    <name type="scientific">Streptomyces maoxianensis</name>
    <dbReference type="NCBI Taxonomy" id="1459942"/>
    <lineage>
        <taxon>Bacteria</taxon>
        <taxon>Bacillati</taxon>
        <taxon>Actinomycetota</taxon>
        <taxon>Actinomycetes</taxon>
        <taxon>Kitasatosporales</taxon>
        <taxon>Streptomycetaceae</taxon>
        <taxon>Streptomyces</taxon>
    </lineage>
</organism>
<reference evidence="2" key="1">
    <citation type="journal article" date="2019" name="Int. J. Syst. Evol. Microbiol.">
        <title>The Global Catalogue of Microorganisms (GCM) 10K type strain sequencing project: providing services to taxonomists for standard genome sequencing and annotation.</title>
        <authorList>
            <consortium name="The Broad Institute Genomics Platform"/>
            <consortium name="The Broad Institute Genome Sequencing Center for Infectious Disease"/>
            <person name="Wu L."/>
            <person name="Ma J."/>
        </authorList>
    </citation>
    <scope>NUCLEOTIDE SEQUENCE [LARGE SCALE GENOMIC DNA]</scope>
    <source>
        <strain evidence="2">CGMCC 4.7139</strain>
    </source>
</reference>
<proteinExistence type="predicted"/>
<comment type="caution">
    <text evidence="1">The sequence shown here is derived from an EMBL/GenBank/DDBJ whole genome shotgun (WGS) entry which is preliminary data.</text>
</comment>
<evidence type="ECO:0000313" key="2">
    <source>
        <dbReference type="Proteomes" id="UP001595993"/>
    </source>
</evidence>
<evidence type="ECO:0000313" key="1">
    <source>
        <dbReference type="EMBL" id="MFC4606847.1"/>
    </source>
</evidence>
<keyword evidence="2" id="KW-1185">Reference proteome</keyword>
<dbReference type="RefSeq" id="WP_381191394.1">
    <property type="nucleotide sequence ID" value="NZ_JBHSFE010000004.1"/>
</dbReference>
<accession>A0ABV9G1T1</accession>
<protein>
    <submittedName>
        <fullName evidence="1">Uncharacterized protein</fullName>
    </submittedName>
</protein>